<evidence type="ECO:0000259" key="1">
    <source>
        <dbReference type="Pfam" id="PF21866"/>
    </source>
</evidence>
<evidence type="ECO:0000313" key="2">
    <source>
        <dbReference type="EMBL" id="BBD96667.1"/>
    </source>
</evidence>
<feature type="domain" description="DUF6915" evidence="1">
    <location>
        <begin position="13"/>
        <end position="114"/>
    </location>
</feature>
<organism evidence="2 3">
    <name type="scientific">Sphingobium amiense</name>
    <dbReference type="NCBI Taxonomy" id="135719"/>
    <lineage>
        <taxon>Bacteria</taxon>
        <taxon>Pseudomonadati</taxon>
        <taxon>Pseudomonadota</taxon>
        <taxon>Alphaproteobacteria</taxon>
        <taxon>Sphingomonadales</taxon>
        <taxon>Sphingomonadaceae</taxon>
        <taxon>Sphingobium</taxon>
    </lineage>
</organism>
<dbReference type="EMBL" id="AP018664">
    <property type="protein sequence ID" value="BBD96667.1"/>
    <property type="molecule type" value="Genomic_DNA"/>
</dbReference>
<dbReference type="KEGG" id="sami:SAMIE_1001680"/>
<protein>
    <recommendedName>
        <fullName evidence="1">DUF6915 domain-containing protein</fullName>
    </recommendedName>
</protein>
<name>A0A494W254_9SPHN</name>
<keyword evidence="3" id="KW-1185">Reference proteome</keyword>
<dbReference type="InterPro" id="IPR054061">
    <property type="entry name" value="DUF6915"/>
</dbReference>
<gene>
    <name evidence="2" type="ORF">SAMIE_1001680</name>
</gene>
<dbReference type="Proteomes" id="UP000279959">
    <property type="component" value="Chromosome"/>
</dbReference>
<proteinExistence type="predicted"/>
<sequence>MTITTSCEEEAMAHCYFRALSSVRKWGGVVEDYLPLHQWFDQSKAILADPRHRALRHHAEGIFMLETLFGAAIVNADGRPVPVRLVGEQHVREDLGSIPSFADWARLITPQAWMLRGHRLDEAVAAAKDHAAPGAALSAGGLPAAGGAVRLEI</sequence>
<dbReference type="AlphaFoldDB" id="A0A494W254"/>
<evidence type="ECO:0000313" key="3">
    <source>
        <dbReference type="Proteomes" id="UP000279959"/>
    </source>
</evidence>
<dbReference type="Pfam" id="PF21866">
    <property type="entry name" value="DUF6915"/>
    <property type="match status" value="1"/>
</dbReference>
<accession>A0A494W254</accession>
<reference evidence="2 3" key="1">
    <citation type="submission" date="2018-05" db="EMBL/GenBank/DDBJ databases">
        <title>Complete Genome Sequence of the Nonylphenol-Degrading Bacterium Sphingobium amiense DSM 16289T.</title>
        <authorList>
            <person name="Ootsuka M."/>
            <person name="Nishizawa T."/>
            <person name="Ohta H."/>
        </authorList>
    </citation>
    <scope>NUCLEOTIDE SEQUENCE [LARGE SCALE GENOMIC DNA]</scope>
    <source>
        <strain evidence="2 3">DSM 16289</strain>
    </source>
</reference>